<dbReference type="EMBL" id="MHWT01000016">
    <property type="protein sequence ID" value="OHB12411.1"/>
    <property type="molecule type" value="Genomic_DNA"/>
</dbReference>
<proteinExistence type="predicted"/>
<evidence type="ECO:0000313" key="3">
    <source>
        <dbReference type="Proteomes" id="UP000176558"/>
    </source>
</evidence>
<dbReference type="Proteomes" id="UP000176558">
    <property type="component" value="Unassembled WGS sequence"/>
</dbReference>
<reference evidence="2 3" key="1">
    <citation type="journal article" date="2016" name="Nat. Commun.">
        <title>Thousands of microbial genomes shed light on interconnected biogeochemical processes in an aquifer system.</title>
        <authorList>
            <person name="Anantharaman K."/>
            <person name="Brown C.T."/>
            <person name="Hug L.A."/>
            <person name="Sharon I."/>
            <person name="Castelle C.J."/>
            <person name="Probst A.J."/>
            <person name="Thomas B.C."/>
            <person name="Singh A."/>
            <person name="Wilkins M.J."/>
            <person name="Karaoz U."/>
            <person name="Brodie E.L."/>
            <person name="Williams K.H."/>
            <person name="Hubbard S.S."/>
            <person name="Banfield J.F."/>
        </authorList>
    </citation>
    <scope>NUCLEOTIDE SEQUENCE [LARGE SCALE GENOMIC DNA]</scope>
</reference>
<name>A0A1G2USP4_9BACT</name>
<feature type="compositionally biased region" description="Basic and acidic residues" evidence="1">
    <location>
        <begin position="42"/>
        <end position="58"/>
    </location>
</feature>
<organism evidence="2 3">
    <name type="scientific">Candidatus Zambryskibacteria bacterium RIFCSPLOWO2_12_FULL_39_23</name>
    <dbReference type="NCBI Taxonomy" id="1802776"/>
    <lineage>
        <taxon>Bacteria</taxon>
        <taxon>Candidatus Zambryskiibacteriota</taxon>
    </lineage>
</organism>
<protein>
    <submittedName>
        <fullName evidence="2">Uncharacterized protein</fullName>
    </submittedName>
</protein>
<feature type="region of interest" description="Disordered" evidence="1">
    <location>
        <begin position="1"/>
        <end position="85"/>
    </location>
</feature>
<comment type="caution">
    <text evidence="2">The sequence shown here is derived from an EMBL/GenBank/DDBJ whole genome shotgun (WGS) entry which is preliminary data.</text>
</comment>
<accession>A0A1G2USP4</accession>
<sequence>MLAHVTAPRVKLGAPPTLKSPCPPEVALTRPANLDGGNIPRNWREVPTKKDRGDRTNDRALTTSDEPGEKTGNGCAHDNSSNFLG</sequence>
<gene>
    <name evidence="2" type="ORF">A3G99_02400</name>
</gene>
<evidence type="ECO:0000313" key="2">
    <source>
        <dbReference type="EMBL" id="OHB12411.1"/>
    </source>
</evidence>
<dbReference type="AlphaFoldDB" id="A0A1G2USP4"/>
<evidence type="ECO:0000256" key="1">
    <source>
        <dbReference type="SAM" id="MobiDB-lite"/>
    </source>
</evidence>